<dbReference type="Proteomes" id="UP000503540">
    <property type="component" value="Chromosome"/>
</dbReference>
<feature type="transmembrane region" description="Helical" evidence="1">
    <location>
        <begin position="36"/>
        <end position="56"/>
    </location>
</feature>
<evidence type="ECO:0000313" key="3">
    <source>
        <dbReference type="EMBL" id="QIS16558.1"/>
    </source>
</evidence>
<feature type="transmembrane region" description="Helical" evidence="1">
    <location>
        <begin position="116"/>
        <end position="134"/>
    </location>
</feature>
<dbReference type="Gene3D" id="3.30.70.270">
    <property type="match status" value="1"/>
</dbReference>
<dbReference type="SMART" id="SM00267">
    <property type="entry name" value="GGDEF"/>
    <property type="match status" value="1"/>
</dbReference>
<organism evidence="3 4">
    <name type="scientific">Nocardia arthritidis</name>
    <dbReference type="NCBI Taxonomy" id="228602"/>
    <lineage>
        <taxon>Bacteria</taxon>
        <taxon>Bacillati</taxon>
        <taxon>Actinomycetota</taxon>
        <taxon>Actinomycetes</taxon>
        <taxon>Mycobacteriales</taxon>
        <taxon>Nocardiaceae</taxon>
        <taxon>Nocardia</taxon>
    </lineage>
</organism>
<dbReference type="PROSITE" id="PS50887">
    <property type="entry name" value="GGDEF"/>
    <property type="match status" value="1"/>
</dbReference>
<dbReference type="InterPro" id="IPR029787">
    <property type="entry name" value="Nucleotide_cyclase"/>
</dbReference>
<feature type="transmembrane region" description="Helical" evidence="1">
    <location>
        <begin position="140"/>
        <end position="160"/>
    </location>
</feature>
<feature type="transmembrane region" description="Helical" evidence="1">
    <location>
        <begin position="167"/>
        <end position="189"/>
    </location>
</feature>
<gene>
    <name evidence="3" type="ORF">F5544_43775</name>
</gene>
<accession>A0A6G9YTL8</accession>
<dbReference type="RefSeq" id="WP_167478617.1">
    <property type="nucleotide sequence ID" value="NZ_CP046172.1"/>
</dbReference>
<proteinExistence type="predicted"/>
<dbReference type="NCBIfam" id="TIGR00254">
    <property type="entry name" value="GGDEF"/>
    <property type="match status" value="1"/>
</dbReference>
<dbReference type="SUPFAM" id="SSF55073">
    <property type="entry name" value="Nucleotide cyclase"/>
    <property type="match status" value="1"/>
</dbReference>
<keyword evidence="1" id="KW-1133">Transmembrane helix</keyword>
<evidence type="ECO:0000313" key="4">
    <source>
        <dbReference type="Proteomes" id="UP000503540"/>
    </source>
</evidence>
<reference evidence="3 4" key="1">
    <citation type="journal article" date="2019" name="ACS Chem. Biol.">
        <title>Identification and Mobilization of a Cryptic Antibiotic Biosynthesis Gene Locus from a Human-Pathogenic Nocardia Isolate.</title>
        <authorList>
            <person name="Herisse M."/>
            <person name="Ishida K."/>
            <person name="Porter J.L."/>
            <person name="Howden B."/>
            <person name="Hertweck C."/>
            <person name="Stinear T.P."/>
            <person name="Pidot S.J."/>
        </authorList>
    </citation>
    <scope>NUCLEOTIDE SEQUENCE [LARGE SCALE GENOMIC DNA]</scope>
    <source>
        <strain evidence="3 4">AUSMDU00012717</strain>
    </source>
</reference>
<name>A0A6G9YTL8_9NOCA</name>
<evidence type="ECO:0000259" key="2">
    <source>
        <dbReference type="PROSITE" id="PS50887"/>
    </source>
</evidence>
<dbReference type="InterPro" id="IPR050469">
    <property type="entry name" value="Diguanylate_Cyclase"/>
</dbReference>
<dbReference type="InterPro" id="IPR000160">
    <property type="entry name" value="GGDEF_dom"/>
</dbReference>
<evidence type="ECO:0000256" key="1">
    <source>
        <dbReference type="SAM" id="Phobius"/>
    </source>
</evidence>
<dbReference type="PANTHER" id="PTHR45138">
    <property type="entry name" value="REGULATORY COMPONENTS OF SENSORY TRANSDUCTION SYSTEM"/>
    <property type="match status" value="1"/>
</dbReference>
<keyword evidence="4" id="KW-1185">Reference proteome</keyword>
<keyword evidence="1" id="KW-0472">Membrane</keyword>
<dbReference type="GO" id="GO:0052621">
    <property type="term" value="F:diguanylate cyclase activity"/>
    <property type="evidence" value="ECO:0007669"/>
    <property type="project" value="TreeGrafter"/>
</dbReference>
<dbReference type="Pfam" id="PF00990">
    <property type="entry name" value="GGDEF"/>
    <property type="match status" value="1"/>
</dbReference>
<dbReference type="InterPro" id="IPR043128">
    <property type="entry name" value="Rev_trsase/Diguanyl_cyclase"/>
</dbReference>
<dbReference type="EMBL" id="CP046172">
    <property type="protein sequence ID" value="QIS16558.1"/>
    <property type="molecule type" value="Genomic_DNA"/>
</dbReference>
<dbReference type="CDD" id="cd01949">
    <property type="entry name" value="GGDEF"/>
    <property type="match status" value="1"/>
</dbReference>
<feature type="domain" description="GGDEF" evidence="2">
    <location>
        <begin position="235"/>
        <end position="367"/>
    </location>
</feature>
<dbReference type="PANTHER" id="PTHR45138:SF9">
    <property type="entry name" value="DIGUANYLATE CYCLASE DGCM-RELATED"/>
    <property type="match status" value="1"/>
</dbReference>
<dbReference type="AlphaFoldDB" id="A0A6G9YTL8"/>
<protein>
    <submittedName>
        <fullName evidence="3">Diguanylate cyclase</fullName>
    </submittedName>
</protein>
<dbReference type="KEGG" id="nah:F5544_43775"/>
<keyword evidence="1" id="KW-0812">Transmembrane</keyword>
<feature type="transmembrane region" description="Helical" evidence="1">
    <location>
        <begin position="63"/>
        <end position="81"/>
    </location>
</feature>
<sequence length="385" mass="41727">MGDARTSVRQWWRDPADYSWQVQALASHSALGWVRLNIAVGGAVMAIITLLTLFSAYGPQGRVGHVVAGICLAFAVFWSVWWAVRPWPQETESLILFGLADLAVTANVLQDANRVYGALLAILLVAAGGYLTFFHSAKVVAAHSAWSLLTVLVLAVRMVIEGIDPRIACAIVLTMVCGVVVVLPTLQYVNWLLRTESLLDPLTTLLNRRGLEHRLTRMLGEYDNLRRSDAHRPATEISVISVDLDRFKAVNDTFGHRIGDQVLVDTARRLREAADPRAVVARVGGEEFVIVGRMTLATAAAQAERLRSAVAQSPGEVAVTASIGVAVSDGAPRQCPRATADQLLHAADAAMYQAKRCGGNLVVLDDSRIDETGRDSHPKESRPVS</sequence>